<evidence type="ECO:0000256" key="1">
    <source>
        <dbReference type="SAM" id="MobiDB-lite"/>
    </source>
</evidence>
<dbReference type="InParanoid" id="A0A067QC53"/>
<proteinExistence type="predicted"/>
<sequence>MKYVEFGVGRSYSTSKQLGVGRWTPQQSPPSERGSKADLPQVRYQGTKETYSACTVAMVCGDLADSAGN</sequence>
<organism evidence="2 3">
    <name type="scientific">Jaapia argillacea MUCL 33604</name>
    <dbReference type="NCBI Taxonomy" id="933084"/>
    <lineage>
        <taxon>Eukaryota</taxon>
        <taxon>Fungi</taxon>
        <taxon>Dikarya</taxon>
        <taxon>Basidiomycota</taxon>
        <taxon>Agaricomycotina</taxon>
        <taxon>Agaricomycetes</taxon>
        <taxon>Agaricomycetidae</taxon>
        <taxon>Jaapiales</taxon>
        <taxon>Jaapiaceae</taxon>
        <taxon>Jaapia</taxon>
    </lineage>
</organism>
<reference evidence="3" key="1">
    <citation type="journal article" date="2014" name="Proc. Natl. Acad. Sci. U.S.A.">
        <title>Extensive sampling of basidiomycete genomes demonstrates inadequacy of the white-rot/brown-rot paradigm for wood decay fungi.</title>
        <authorList>
            <person name="Riley R."/>
            <person name="Salamov A.A."/>
            <person name="Brown D.W."/>
            <person name="Nagy L.G."/>
            <person name="Floudas D."/>
            <person name="Held B.W."/>
            <person name="Levasseur A."/>
            <person name="Lombard V."/>
            <person name="Morin E."/>
            <person name="Otillar R."/>
            <person name="Lindquist E.A."/>
            <person name="Sun H."/>
            <person name="LaButti K.M."/>
            <person name="Schmutz J."/>
            <person name="Jabbour D."/>
            <person name="Luo H."/>
            <person name="Baker S.E."/>
            <person name="Pisabarro A.G."/>
            <person name="Walton J.D."/>
            <person name="Blanchette R.A."/>
            <person name="Henrissat B."/>
            <person name="Martin F."/>
            <person name="Cullen D."/>
            <person name="Hibbett D.S."/>
            <person name="Grigoriev I.V."/>
        </authorList>
    </citation>
    <scope>NUCLEOTIDE SEQUENCE [LARGE SCALE GENOMIC DNA]</scope>
    <source>
        <strain evidence="3">MUCL 33604</strain>
    </source>
</reference>
<evidence type="ECO:0000313" key="3">
    <source>
        <dbReference type="Proteomes" id="UP000027265"/>
    </source>
</evidence>
<dbReference type="AlphaFoldDB" id="A0A067QC53"/>
<dbReference type="HOGENOM" id="CLU_2776274_0_0_1"/>
<protein>
    <submittedName>
        <fullName evidence="2">Uncharacterized protein</fullName>
    </submittedName>
</protein>
<name>A0A067QC53_9AGAM</name>
<accession>A0A067QC53</accession>
<dbReference type="Proteomes" id="UP000027265">
    <property type="component" value="Unassembled WGS sequence"/>
</dbReference>
<feature type="region of interest" description="Disordered" evidence="1">
    <location>
        <begin position="17"/>
        <end position="40"/>
    </location>
</feature>
<keyword evidence="3" id="KW-1185">Reference proteome</keyword>
<gene>
    <name evidence="2" type="ORF">JAAARDRAFT_32549</name>
</gene>
<dbReference type="EMBL" id="KL197714">
    <property type="protein sequence ID" value="KDQ60176.1"/>
    <property type="molecule type" value="Genomic_DNA"/>
</dbReference>
<evidence type="ECO:0000313" key="2">
    <source>
        <dbReference type="EMBL" id="KDQ60176.1"/>
    </source>
</evidence>